<name>A0A7T1T539_9ACTN</name>
<evidence type="ECO:0000313" key="2">
    <source>
        <dbReference type="EMBL" id="QPP06569.1"/>
    </source>
</evidence>
<reference evidence="3" key="1">
    <citation type="submission" date="2020-02" db="EMBL/GenBank/DDBJ databases">
        <title>Streptomyces sp. ASO4wet.</title>
        <authorList>
            <person name="Risdian C."/>
            <person name="Landwehr W."/>
            <person name="Schupp P."/>
            <person name="Wink J."/>
        </authorList>
    </citation>
    <scope>NUCLEOTIDE SEQUENCE [LARGE SCALE GENOMIC DNA]</scope>
    <source>
        <strain evidence="3">ASO4wet</strain>
    </source>
</reference>
<proteinExistence type="predicted"/>
<dbReference type="AlphaFoldDB" id="A0A7T1T539"/>
<keyword evidence="1" id="KW-0812">Transmembrane</keyword>
<dbReference type="KEGG" id="sbat:G4Z16_09330"/>
<dbReference type="RefSeq" id="WP_197350394.1">
    <property type="nucleotide sequence ID" value="NZ_CP048882.1"/>
</dbReference>
<organism evidence="2 3">
    <name type="scientific">Streptomyces bathyalis</name>
    <dbReference type="NCBI Taxonomy" id="2710756"/>
    <lineage>
        <taxon>Bacteria</taxon>
        <taxon>Bacillati</taxon>
        <taxon>Actinomycetota</taxon>
        <taxon>Actinomycetes</taxon>
        <taxon>Kitasatosporales</taxon>
        <taxon>Streptomycetaceae</taxon>
        <taxon>Streptomyces</taxon>
    </lineage>
</organism>
<evidence type="ECO:0008006" key="4">
    <source>
        <dbReference type="Google" id="ProtNLM"/>
    </source>
</evidence>
<keyword evidence="1" id="KW-0472">Membrane</keyword>
<keyword evidence="1" id="KW-1133">Transmembrane helix</keyword>
<sequence length="171" mass="18712">MDGTDWAAVSAVAAVLALSAAVGVYLAQRQRDDFALACQLHADLTGGEVAQAREALGTLVHDSKRIGDDDLARVRTSYFALLWCFERIEAGRRSMTAGMKVGNRPVAFLDEVIGWQVEYWHKNFPVVKAELERRIGVPVSDDRSRAAFDRLSRVLVRQSSPTGGAKEGHTA</sequence>
<dbReference type="Proteomes" id="UP000595046">
    <property type="component" value="Chromosome"/>
</dbReference>
<evidence type="ECO:0000256" key="1">
    <source>
        <dbReference type="SAM" id="Phobius"/>
    </source>
</evidence>
<keyword evidence="3" id="KW-1185">Reference proteome</keyword>
<feature type="transmembrane region" description="Helical" evidence="1">
    <location>
        <begin position="6"/>
        <end position="27"/>
    </location>
</feature>
<evidence type="ECO:0000313" key="3">
    <source>
        <dbReference type="Proteomes" id="UP000595046"/>
    </source>
</evidence>
<accession>A0A7T1T539</accession>
<dbReference type="EMBL" id="CP048882">
    <property type="protein sequence ID" value="QPP06569.1"/>
    <property type="molecule type" value="Genomic_DNA"/>
</dbReference>
<protein>
    <recommendedName>
        <fullName evidence="4">DUF4760 domain-containing protein</fullName>
    </recommendedName>
</protein>
<gene>
    <name evidence="2" type="ORF">G4Z16_09330</name>
</gene>